<dbReference type="GO" id="GO:0016020">
    <property type="term" value="C:membrane"/>
    <property type="evidence" value="ECO:0007669"/>
    <property type="project" value="UniProtKB-SubCell"/>
</dbReference>
<evidence type="ECO:0000256" key="4">
    <source>
        <dbReference type="ARBA" id="ARBA00023136"/>
    </source>
</evidence>
<dbReference type="SMART" id="SM00406">
    <property type="entry name" value="IGv"/>
    <property type="match status" value="1"/>
</dbReference>
<comment type="caution">
    <text evidence="11">The sequence shown here is derived from an EMBL/GenBank/DDBJ whole genome shotgun (WGS) entry which is preliminary data.</text>
</comment>
<gene>
    <name evidence="11" type="ORF">MATL_G00127150</name>
</gene>
<dbReference type="Pfam" id="PF07686">
    <property type="entry name" value="V-set"/>
    <property type="match status" value="1"/>
</dbReference>
<dbReference type="InterPro" id="IPR007110">
    <property type="entry name" value="Ig-like_dom"/>
</dbReference>
<dbReference type="Gene3D" id="2.60.40.10">
    <property type="entry name" value="Immunoglobulins"/>
    <property type="match status" value="1"/>
</dbReference>
<evidence type="ECO:0000256" key="6">
    <source>
        <dbReference type="ARBA" id="ARBA00023180"/>
    </source>
</evidence>
<comment type="subcellular location">
    <subcellularLocation>
        <location evidence="1">Membrane</location>
    </subcellularLocation>
</comment>
<evidence type="ECO:0000256" key="7">
    <source>
        <dbReference type="SAM" id="MobiDB-lite"/>
    </source>
</evidence>
<evidence type="ECO:0000256" key="5">
    <source>
        <dbReference type="ARBA" id="ARBA00023157"/>
    </source>
</evidence>
<organism evidence="11 12">
    <name type="scientific">Megalops atlanticus</name>
    <name type="common">Tarpon</name>
    <name type="synonym">Clupea gigantea</name>
    <dbReference type="NCBI Taxonomy" id="7932"/>
    <lineage>
        <taxon>Eukaryota</taxon>
        <taxon>Metazoa</taxon>
        <taxon>Chordata</taxon>
        <taxon>Craniata</taxon>
        <taxon>Vertebrata</taxon>
        <taxon>Euteleostomi</taxon>
        <taxon>Actinopterygii</taxon>
        <taxon>Neopterygii</taxon>
        <taxon>Teleostei</taxon>
        <taxon>Elopiformes</taxon>
        <taxon>Megalopidae</taxon>
        <taxon>Megalops</taxon>
    </lineage>
</organism>
<dbReference type="InterPro" id="IPR013106">
    <property type="entry name" value="Ig_V-set"/>
</dbReference>
<dbReference type="GO" id="GO:0007156">
    <property type="term" value="P:homophilic cell adhesion via plasma membrane adhesion molecules"/>
    <property type="evidence" value="ECO:0007669"/>
    <property type="project" value="TreeGrafter"/>
</dbReference>
<evidence type="ECO:0000256" key="9">
    <source>
        <dbReference type="SAM" id="SignalP"/>
    </source>
</evidence>
<keyword evidence="12" id="KW-1185">Reference proteome</keyword>
<evidence type="ECO:0000256" key="2">
    <source>
        <dbReference type="ARBA" id="ARBA00022729"/>
    </source>
</evidence>
<dbReference type="InterPro" id="IPR003599">
    <property type="entry name" value="Ig_sub"/>
</dbReference>
<keyword evidence="6" id="KW-0325">Glycoprotein</keyword>
<dbReference type="PANTHER" id="PTHR23277:SF109">
    <property type="entry name" value="POLIOVIRUS RECEPTOR"/>
    <property type="match status" value="1"/>
</dbReference>
<feature type="transmembrane region" description="Helical" evidence="8">
    <location>
        <begin position="152"/>
        <end position="174"/>
    </location>
</feature>
<dbReference type="OrthoDB" id="9948163at2759"/>
<dbReference type="EMBL" id="JAFDVH010000010">
    <property type="protein sequence ID" value="KAG7469259.1"/>
    <property type="molecule type" value="Genomic_DNA"/>
</dbReference>
<keyword evidence="8" id="KW-0812">Transmembrane</keyword>
<feature type="domain" description="Ig-like" evidence="10">
    <location>
        <begin position="25"/>
        <end position="143"/>
    </location>
</feature>
<protein>
    <recommendedName>
        <fullName evidence="10">Ig-like domain-containing protein</fullName>
    </recommendedName>
</protein>
<evidence type="ECO:0000256" key="8">
    <source>
        <dbReference type="SAM" id="Phobius"/>
    </source>
</evidence>
<dbReference type="PROSITE" id="PS50835">
    <property type="entry name" value="IG_LIKE"/>
    <property type="match status" value="1"/>
</dbReference>
<dbReference type="SUPFAM" id="SSF48726">
    <property type="entry name" value="Immunoglobulin"/>
    <property type="match status" value="1"/>
</dbReference>
<dbReference type="GO" id="GO:0005912">
    <property type="term" value="C:adherens junction"/>
    <property type="evidence" value="ECO:0007669"/>
    <property type="project" value="TreeGrafter"/>
</dbReference>
<accession>A0A9D3PZF5</accession>
<evidence type="ECO:0000313" key="12">
    <source>
        <dbReference type="Proteomes" id="UP001046870"/>
    </source>
</evidence>
<keyword evidence="3" id="KW-0677">Repeat</keyword>
<dbReference type="PANTHER" id="PTHR23277">
    <property type="entry name" value="NECTIN-RELATED"/>
    <property type="match status" value="1"/>
</dbReference>
<dbReference type="GO" id="GO:0007157">
    <property type="term" value="P:heterophilic cell-cell adhesion via plasma membrane cell adhesion molecules"/>
    <property type="evidence" value="ECO:0007669"/>
    <property type="project" value="TreeGrafter"/>
</dbReference>
<evidence type="ECO:0000256" key="1">
    <source>
        <dbReference type="ARBA" id="ARBA00004370"/>
    </source>
</evidence>
<feature type="chain" id="PRO_5038549092" description="Ig-like domain-containing protein" evidence="9">
    <location>
        <begin position="25"/>
        <end position="276"/>
    </location>
</feature>
<keyword evidence="5" id="KW-1015">Disulfide bond</keyword>
<feature type="region of interest" description="Disordered" evidence="7">
    <location>
        <begin position="218"/>
        <end position="250"/>
    </location>
</feature>
<sequence length="276" mass="30541">MELSRCDLLFVFNCCVSLFTVGKSQQVSVDPEITAYIGGDATLRCQFIQGKNETQLIQGEWTREPLVQLSEKPVVEKIVVFKKGEETNYPESRLKGRVDLINTSVHDASIKIINVNKTDEGRYTCTYSTFPSGSIEGTTTLITEVSNPRLPLVPVVVLAILLVIILIGAAAYFIMRKRRSRPKINAIVHRRNPNQPSRTTEIEGEDVTYADVRHVTPASRGAALPSSNTGSEYAEVRHGSQSGSPLQRTDPVLYSQNVTALREEGGDTTYAQVKRN</sequence>
<evidence type="ECO:0000259" key="10">
    <source>
        <dbReference type="PROSITE" id="PS50835"/>
    </source>
</evidence>
<evidence type="ECO:0000256" key="3">
    <source>
        <dbReference type="ARBA" id="ARBA00022737"/>
    </source>
</evidence>
<dbReference type="InterPro" id="IPR013783">
    <property type="entry name" value="Ig-like_fold"/>
</dbReference>
<keyword evidence="8" id="KW-1133">Transmembrane helix</keyword>
<reference evidence="11" key="1">
    <citation type="submission" date="2021-01" db="EMBL/GenBank/DDBJ databases">
        <authorList>
            <person name="Zahm M."/>
            <person name="Roques C."/>
            <person name="Cabau C."/>
            <person name="Klopp C."/>
            <person name="Donnadieu C."/>
            <person name="Jouanno E."/>
            <person name="Lampietro C."/>
            <person name="Louis A."/>
            <person name="Herpin A."/>
            <person name="Echchiki A."/>
            <person name="Berthelot C."/>
            <person name="Parey E."/>
            <person name="Roest-Crollius H."/>
            <person name="Braasch I."/>
            <person name="Postlethwait J."/>
            <person name="Bobe J."/>
            <person name="Montfort J."/>
            <person name="Bouchez O."/>
            <person name="Begum T."/>
            <person name="Mejri S."/>
            <person name="Adams A."/>
            <person name="Chen W.-J."/>
            <person name="Guiguen Y."/>
        </authorList>
    </citation>
    <scope>NUCLEOTIDE SEQUENCE</scope>
    <source>
        <strain evidence="11">YG-15Mar2019-1</strain>
        <tissue evidence="11">Brain</tissue>
    </source>
</reference>
<feature type="signal peptide" evidence="9">
    <location>
        <begin position="1"/>
        <end position="24"/>
    </location>
</feature>
<dbReference type="InterPro" id="IPR051427">
    <property type="entry name" value="Nectin/Nectin-like"/>
</dbReference>
<keyword evidence="2 9" id="KW-0732">Signal</keyword>
<dbReference type="InterPro" id="IPR036179">
    <property type="entry name" value="Ig-like_dom_sf"/>
</dbReference>
<dbReference type="AlphaFoldDB" id="A0A9D3PZF5"/>
<proteinExistence type="predicted"/>
<keyword evidence="4 8" id="KW-0472">Membrane</keyword>
<evidence type="ECO:0000313" key="11">
    <source>
        <dbReference type="EMBL" id="KAG7469259.1"/>
    </source>
</evidence>
<name>A0A9D3PZF5_MEGAT</name>
<dbReference type="SMART" id="SM00409">
    <property type="entry name" value="IG"/>
    <property type="match status" value="1"/>
</dbReference>
<dbReference type="Proteomes" id="UP001046870">
    <property type="component" value="Chromosome 10"/>
</dbReference>